<organism evidence="11 12">
    <name type="scientific">Schistosoma rodhaini</name>
    <dbReference type="NCBI Taxonomy" id="6188"/>
    <lineage>
        <taxon>Eukaryota</taxon>
        <taxon>Metazoa</taxon>
        <taxon>Spiralia</taxon>
        <taxon>Lophotrochozoa</taxon>
        <taxon>Platyhelminthes</taxon>
        <taxon>Trematoda</taxon>
        <taxon>Digenea</taxon>
        <taxon>Strigeidida</taxon>
        <taxon>Schistosomatoidea</taxon>
        <taxon>Schistosomatidae</taxon>
        <taxon>Schistosoma</taxon>
    </lineage>
</organism>
<dbReference type="InterPro" id="IPR029043">
    <property type="entry name" value="GcvT/YgfZ_C"/>
</dbReference>
<dbReference type="PANTHER" id="PTHR43757:SF2">
    <property type="entry name" value="AMINOMETHYLTRANSFERASE, MITOCHONDRIAL"/>
    <property type="match status" value="1"/>
</dbReference>
<dbReference type="Gene3D" id="3.30.70.1400">
    <property type="entry name" value="Aminomethyltransferase beta-barrel domains"/>
    <property type="match status" value="1"/>
</dbReference>
<dbReference type="NCBIfam" id="NF001567">
    <property type="entry name" value="PRK00389.1"/>
    <property type="match status" value="1"/>
</dbReference>
<comment type="similarity">
    <text evidence="1 8">Belongs to the GcvT family.</text>
</comment>
<keyword evidence="8" id="KW-0809">Transit peptide</keyword>
<dbReference type="SUPFAM" id="SSF101790">
    <property type="entry name" value="Aminomethyltransferase beta-barrel domain"/>
    <property type="match status" value="1"/>
</dbReference>
<evidence type="ECO:0000313" key="12">
    <source>
        <dbReference type="WBParaSite" id="SRDH1_37030.1"/>
    </source>
</evidence>
<protein>
    <recommendedName>
        <fullName evidence="2 8">Aminomethyltransferase</fullName>
        <ecNumber evidence="2 8">2.1.2.10</ecNumber>
    </recommendedName>
    <alternativeName>
        <fullName evidence="5 8">Glycine cleavage system T protein</fullName>
    </alternativeName>
</protein>
<dbReference type="PIRSF" id="PIRSF006487">
    <property type="entry name" value="GcvT"/>
    <property type="match status" value="1"/>
</dbReference>
<dbReference type="NCBIfam" id="TIGR00528">
    <property type="entry name" value="gcvT"/>
    <property type="match status" value="1"/>
</dbReference>
<dbReference type="FunFam" id="3.30.70.1400:FF:000001">
    <property type="entry name" value="Aminomethyltransferase"/>
    <property type="match status" value="1"/>
</dbReference>
<evidence type="ECO:0000256" key="4">
    <source>
        <dbReference type="ARBA" id="ARBA00022679"/>
    </source>
</evidence>
<evidence type="ECO:0000256" key="7">
    <source>
        <dbReference type="PIRSR" id="PIRSR006487-1"/>
    </source>
</evidence>
<accession>A0AA85F537</accession>
<evidence type="ECO:0000256" key="2">
    <source>
        <dbReference type="ARBA" id="ARBA00012616"/>
    </source>
</evidence>
<dbReference type="GO" id="GO:0008483">
    <property type="term" value="F:transaminase activity"/>
    <property type="evidence" value="ECO:0007669"/>
    <property type="project" value="UniProtKB-KW"/>
</dbReference>
<evidence type="ECO:0000256" key="1">
    <source>
        <dbReference type="ARBA" id="ARBA00008609"/>
    </source>
</evidence>
<dbReference type="InterPro" id="IPR006223">
    <property type="entry name" value="GcvT"/>
</dbReference>
<feature type="domain" description="GCVT N-terminal" evidence="9">
    <location>
        <begin position="28"/>
        <end position="305"/>
    </location>
</feature>
<dbReference type="Pfam" id="PF08669">
    <property type="entry name" value="GCV_T_C"/>
    <property type="match status" value="1"/>
</dbReference>
<dbReference type="GO" id="GO:0005739">
    <property type="term" value="C:mitochondrion"/>
    <property type="evidence" value="ECO:0007669"/>
    <property type="project" value="UniProtKB-SubCell"/>
</dbReference>
<dbReference type="GO" id="GO:0006546">
    <property type="term" value="P:glycine catabolic process"/>
    <property type="evidence" value="ECO:0007669"/>
    <property type="project" value="InterPro"/>
</dbReference>
<reference evidence="11" key="1">
    <citation type="submission" date="2022-06" db="EMBL/GenBank/DDBJ databases">
        <authorList>
            <person name="Berger JAMES D."/>
            <person name="Berger JAMES D."/>
        </authorList>
    </citation>
    <scope>NUCLEOTIDE SEQUENCE [LARGE SCALE GENOMIC DNA]</scope>
</reference>
<comment type="subunit">
    <text evidence="8">The glycine cleavage system is composed of four proteins: P, T, L and H.</text>
</comment>
<dbReference type="GO" id="GO:0004047">
    <property type="term" value="F:aminomethyltransferase activity"/>
    <property type="evidence" value="ECO:0007669"/>
    <property type="project" value="UniProtKB-EC"/>
</dbReference>
<reference evidence="12 13" key="2">
    <citation type="submission" date="2023-11" db="UniProtKB">
        <authorList>
            <consortium name="WormBaseParasite"/>
        </authorList>
    </citation>
    <scope>IDENTIFICATION</scope>
</reference>
<evidence type="ECO:0000259" key="9">
    <source>
        <dbReference type="Pfam" id="PF01571"/>
    </source>
</evidence>
<comment type="subcellular location">
    <subcellularLocation>
        <location evidence="8">Mitochondrion</location>
    </subcellularLocation>
</comment>
<evidence type="ECO:0000256" key="3">
    <source>
        <dbReference type="ARBA" id="ARBA00022576"/>
    </source>
</evidence>
<dbReference type="WBParaSite" id="SRDH1_37030.8">
    <property type="protein sequence ID" value="SRDH1_37030.8"/>
    <property type="gene ID" value="SRDH1_37030"/>
</dbReference>
<sequence>MRLPLRVCRLCITVLRSFSNGILKRTPLYDFHISQKAKMIDFCNFSMPLHYADQSIIDSHQFVRQHCGLFDVSHMLQASYFTYIHLQQMQVSGKDRVSFLESLTCADIEELPISSGTLSVFLLNSGGILDDTIIMKCKEPYLYIVSNAACSSKIIAHVTEMMTKGVNDGKEINIKVLNHSLLALQGPDAYSVLRAGISSSDIQNFENLFFMESMLIDSLYGLNTPDSDIRLTRCGYTGEDGYEISVPSEIAIPIAEALVRNSSVKPIGLAARDTLRLEAGLCLYGSDISEETTPVEASLSWLISKRRRLCKDPKFPGCSIVTYQLKNRNALKNKRIGLICESGPSARNGTKIFDQSLQLEIGVITSGCFSPTLSKNIAMAYVKSEYCEIDRQLFVQIRQKFYPYTVTKMPFVATKYVRRS</sequence>
<dbReference type="WBParaSite" id="SRDH1_37030.1">
    <property type="protein sequence ID" value="SRDH1_37030.1"/>
    <property type="gene ID" value="SRDH1_37030"/>
</dbReference>
<comment type="catalytic activity">
    <reaction evidence="6 8">
        <text>N(6)-[(R)-S(8)-aminomethyldihydrolipoyl]-L-lysyl-[protein] + (6S)-5,6,7,8-tetrahydrofolate = N(6)-[(R)-dihydrolipoyl]-L-lysyl-[protein] + (6R)-5,10-methylene-5,6,7,8-tetrahydrofolate + NH4(+)</text>
        <dbReference type="Rhea" id="RHEA:16945"/>
        <dbReference type="Rhea" id="RHEA-COMP:10475"/>
        <dbReference type="Rhea" id="RHEA-COMP:10492"/>
        <dbReference type="ChEBI" id="CHEBI:15636"/>
        <dbReference type="ChEBI" id="CHEBI:28938"/>
        <dbReference type="ChEBI" id="CHEBI:57453"/>
        <dbReference type="ChEBI" id="CHEBI:83100"/>
        <dbReference type="ChEBI" id="CHEBI:83143"/>
        <dbReference type="EC" id="2.1.2.10"/>
    </reaction>
</comment>
<dbReference type="InterPro" id="IPR028896">
    <property type="entry name" value="GcvT/YgfZ/DmdA"/>
</dbReference>
<dbReference type="PANTHER" id="PTHR43757">
    <property type="entry name" value="AMINOMETHYLTRANSFERASE"/>
    <property type="match status" value="1"/>
</dbReference>
<proteinExistence type="inferred from homology"/>
<dbReference type="Gene3D" id="4.10.1250.10">
    <property type="entry name" value="Aminomethyltransferase fragment"/>
    <property type="match status" value="1"/>
</dbReference>
<dbReference type="Pfam" id="PF01571">
    <property type="entry name" value="GCV_T"/>
    <property type="match status" value="1"/>
</dbReference>
<dbReference type="SUPFAM" id="SSF103025">
    <property type="entry name" value="Folate-binding domain"/>
    <property type="match status" value="1"/>
</dbReference>
<dbReference type="Gene3D" id="2.40.30.110">
    <property type="entry name" value="Aminomethyltransferase beta-barrel domains"/>
    <property type="match status" value="1"/>
</dbReference>
<evidence type="ECO:0000256" key="6">
    <source>
        <dbReference type="ARBA" id="ARBA00047665"/>
    </source>
</evidence>
<dbReference type="Proteomes" id="UP000050792">
    <property type="component" value="Unassembled WGS sequence"/>
</dbReference>
<evidence type="ECO:0000256" key="5">
    <source>
        <dbReference type="ARBA" id="ARBA00031395"/>
    </source>
</evidence>
<dbReference type="GO" id="GO:0005960">
    <property type="term" value="C:glycine cleavage complex"/>
    <property type="evidence" value="ECO:0007669"/>
    <property type="project" value="InterPro"/>
</dbReference>
<dbReference type="InterPro" id="IPR027266">
    <property type="entry name" value="TrmE/GcvT-like"/>
</dbReference>
<name>A0AA85F537_9TREM</name>
<keyword evidence="4 8" id="KW-0808">Transferase</keyword>
<comment type="function">
    <text evidence="8">The glycine cleavage system catalyzes the degradation of glycine.</text>
</comment>
<dbReference type="InterPro" id="IPR013977">
    <property type="entry name" value="GcvT_C"/>
</dbReference>
<feature type="domain" description="Aminomethyltransferase C-terminal" evidence="10">
    <location>
        <begin position="334"/>
        <end position="412"/>
    </location>
</feature>
<dbReference type="InterPro" id="IPR006222">
    <property type="entry name" value="GCVT_N"/>
</dbReference>
<evidence type="ECO:0000313" key="13">
    <source>
        <dbReference type="WBParaSite" id="SRDH1_37030.8"/>
    </source>
</evidence>
<feature type="binding site" evidence="7">
    <location>
        <position position="243"/>
    </location>
    <ligand>
        <name>substrate</name>
    </ligand>
</feature>
<keyword evidence="3 8" id="KW-0032">Aminotransferase</keyword>
<dbReference type="EC" id="2.1.2.10" evidence="2 8"/>
<evidence type="ECO:0000259" key="10">
    <source>
        <dbReference type="Pfam" id="PF08669"/>
    </source>
</evidence>
<evidence type="ECO:0000256" key="8">
    <source>
        <dbReference type="RuleBase" id="RU003981"/>
    </source>
</evidence>
<dbReference type="AlphaFoldDB" id="A0AA85F537"/>
<keyword evidence="8" id="KW-0496">Mitochondrion</keyword>
<evidence type="ECO:0000313" key="11">
    <source>
        <dbReference type="Proteomes" id="UP000050792"/>
    </source>
</evidence>
<dbReference type="Gene3D" id="3.30.1360.120">
    <property type="entry name" value="Probable tRNA modification gtpase trme, domain 1"/>
    <property type="match status" value="1"/>
</dbReference>
<keyword evidence="11" id="KW-1185">Reference proteome</keyword>